<keyword evidence="1" id="KW-1133">Transmembrane helix</keyword>
<dbReference type="EMBL" id="GBXM01018593">
    <property type="protein sequence ID" value="JAH89984.1"/>
    <property type="molecule type" value="Transcribed_RNA"/>
</dbReference>
<evidence type="ECO:0000256" key="1">
    <source>
        <dbReference type="SAM" id="Phobius"/>
    </source>
</evidence>
<sequence>MASKGHHQKKKCLPFPLPSSDWPIPPPPPHPVIGPFLLGSNSSHHCTECSGCSPNQNHHGTSLWFVLLLCVFSCLLKLFIPVGGEDQGAQVCACCWVICGRLLEQLCEINLLSHG</sequence>
<feature type="transmembrane region" description="Helical" evidence="1">
    <location>
        <begin position="63"/>
        <end position="80"/>
    </location>
</feature>
<evidence type="ECO:0000313" key="2">
    <source>
        <dbReference type="EMBL" id="JAH89984.1"/>
    </source>
</evidence>
<protein>
    <submittedName>
        <fullName evidence="2">Uncharacterized protein</fullName>
    </submittedName>
</protein>
<dbReference type="AlphaFoldDB" id="A0A0E9WHW4"/>
<keyword evidence="1" id="KW-0472">Membrane</keyword>
<reference evidence="2" key="1">
    <citation type="submission" date="2014-11" db="EMBL/GenBank/DDBJ databases">
        <authorList>
            <person name="Amaro Gonzalez C."/>
        </authorList>
    </citation>
    <scope>NUCLEOTIDE SEQUENCE</scope>
</reference>
<organism evidence="2">
    <name type="scientific">Anguilla anguilla</name>
    <name type="common">European freshwater eel</name>
    <name type="synonym">Muraena anguilla</name>
    <dbReference type="NCBI Taxonomy" id="7936"/>
    <lineage>
        <taxon>Eukaryota</taxon>
        <taxon>Metazoa</taxon>
        <taxon>Chordata</taxon>
        <taxon>Craniata</taxon>
        <taxon>Vertebrata</taxon>
        <taxon>Euteleostomi</taxon>
        <taxon>Actinopterygii</taxon>
        <taxon>Neopterygii</taxon>
        <taxon>Teleostei</taxon>
        <taxon>Anguilliformes</taxon>
        <taxon>Anguillidae</taxon>
        <taxon>Anguilla</taxon>
    </lineage>
</organism>
<name>A0A0E9WHW4_ANGAN</name>
<reference evidence="2" key="2">
    <citation type="journal article" date="2015" name="Fish Shellfish Immunol.">
        <title>Early steps in the European eel (Anguilla anguilla)-Vibrio vulnificus interaction in the gills: Role of the RtxA13 toxin.</title>
        <authorList>
            <person name="Callol A."/>
            <person name="Pajuelo D."/>
            <person name="Ebbesson L."/>
            <person name="Teles M."/>
            <person name="MacKenzie S."/>
            <person name="Amaro C."/>
        </authorList>
    </citation>
    <scope>NUCLEOTIDE SEQUENCE</scope>
</reference>
<proteinExistence type="predicted"/>
<keyword evidence="1" id="KW-0812">Transmembrane</keyword>
<accession>A0A0E9WHW4</accession>